<evidence type="ECO:0008006" key="3">
    <source>
        <dbReference type="Google" id="ProtNLM"/>
    </source>
</evidence>
<organism evidence="1 2">
    <name type="scientific">Gordonia alkaliphila</name>
    <dbReference type="NCBI Taxonomy" id="1053547"/>
    <lineage>
        <taxon>Bacteria</taxon>
        <taxon>Bacillati</taxon>
        <taxon>Actinomycetota</taxon>
        <taxon>Actinomycetes</taxon>
        <taxon>Mycobacteriales</taxon>
        <taxon>Gordoniaceae</taxon>
        <taxon>Gordonia</taxon>
    </lineage>
</organism>
<name>A0ABP8ZIP5_9ACTN</name>
<evidence type="ECO:0000313" key="1">
    <source>
        <dbReference type="EMBL" id="GAA4757173.1"/>
    </source>
</evidence>
<dbReference type="EMBL" id="BAABIE010000018">
    <property type="protein sequence ID" value="GAA4757173.1"/>
    <property type="molecule type" value="Genomic_DNA"/>
</dbReference>
<protein>
    <recommendedName>
        <fullName evidence="3">Lipoprotein</fullName>
    </recommendedName>
</protein>
<accession>A0ABP8ZIP5</accession>
<gene>
    <name evidence="1" type="ORF">GCM10023217_31580</name>
</gene>
<keyword evidence="2" id="KW-1185">Reference proteome</keyword>
<reference evidence="2" key="1">
    <citation type="journal article" date="2019" name="Int. J. Syst. Evol. Microbiol.">
        <title>The Global Catalogue of Microorganisms (GCM) 10K type strain sequencing project: providing services to taxonomists for standard genome sequencing and annotation.</title>
        <authorList>
            <consortium name="The Broad Institute Genomics Platform"/>
            <consortium name="The Broad Institute Genome Sequencing Center for Infectious Disease"/>
            <person name="Wu L."/>
            <person name="Ma J."/>
        </authorList>
    </citation>
    <scope>NUCLEOTIDE SEQUENCE [LARGE SCALE GENOMIC DNA]</scope>
    <source>
        <strain evidence="2">JCM 18077</strain>
    </source>
</reference>
<evidence type="ECO:0000313" key="2">
    <source>
        <dbReference type="Proteomes" id="UP001500822"/>
    </source>
</evidence>
<comment type="caution">
    <text evidence="1">The sequence shown here is derived from an EMBL/GenBank/DDBJ whole genome shotgun (WGS) entry which is preliminary data.</text>
</comment>
<proteinExistence type="predicted"/>
<dbReference type="Proteomes" id="UP001500822">
    <property type="component" value="Unassembled WGS sequence"/>
</dbReference>
<sequence length="156" mass="16706">MVGAIAALALFAGCASDGGGQTGEPVKVLLIGNNDSLVNKHEGKERCRYYDGDVKTGDRMTISGPNGDTLGVAQLEPHPDFRKSLSEPDTAIGVCYWYAKFDSIPVTEGAYAVQLEDYGSVTVSPEELRRDPLAIKVRNSFAALSGDDVLEVRQPD</sequence>